<reference evidence="2 3" key="1">
    <citation type="submission" date="2016-10" db="EMBL/GenBank/DDBJ databases">
        <authorList>
            <person name="de Groot N.N."/>
        </authorList>
    </citation>
    <scope>NUCLEOTIDE SEQUENCE [LARGE SCALE GENOMIC DNA]</scope>
    <source>
        <strain evidence="2 3">DSM 797</strain>
    </source>
</reference>
<keyword evidence="3" id="KW-1185">Reference proteome</keyword>
<evidence type="ECO:0000313" key="2">
    <source>
        <dbReference type="EMBL" id="SDL31316.1"/>
    </source>
</evidence>
<dbReference type="AlphaFoldDB" id="A0A1G9J209"/>
<keyword evidence="1" id="KW-1133">Transmembrane helix</keyword>
<keyword evidence="1" id="KW-0812">Transmembrane</keyword>
<accession>A0A1G9J209</accession>
<organism evidence="2 3">
    <name type="scientific">Romboutsia lituseburensis DSM 797</name>
    <dbReference type="NCBI Taxonomy" id="1121325"/>
    <lineage>
        <taxon>Bacteria</taxon>
        <taxon>Bacillati</taxon>
        <taxon>Bacillota</taxon>
        <taxon>Clostridia</taxon>
        <taxon>Peptostreptococcales</taxon>
        <taxon>Peptostreptococcaceae</taxon>
        <taxon>Romboutsia</taxon>
    </lineage>
</organism>
<evidence type="ECO:0000313" key="3">
    <source>
        <dbReference type="Proteomes" id="UP000199068"/>
    </source>
</evidence>
<keyword evidence="1" id="KW-0472">Membrane</keyword>
<dbReference type="RefSeq" id="WP_092722458.1">
    <property type="nucleotide sequence ID" value="NZ_FNGW01000001.1"/>
</dbReference>
<dbReference type="EMBL" id="FNGW01000001">
    <property type="protein sequence ID" value="SDL31316.1"/>
    <property type="molecule type" value="Genomic_DNA"/>
</dbReference>
<sequence length="421" mass="48076">MVNNINNNSYGRNIYGQGDANNINKNQELQNSKVDGTIQNQIPNESLEKTESLQNKEVAQFLKKIQEEISKAQLISIKIVRGEKPTKNELNFLKSKYPDMKQIAEQSLKECNNLKEAIKYCKTGQEIEKIISKALDDISNMIKNGSLSEVQAKIKTSALDEVIKYSNKIQNEFKKAESIVVKLIKGEKLSSGEENLIKEKYPELNKLAKESLKECDILKEKLKACDTQDKRDKLISKEVRNIEEKGKLGLISKTEVKIKMIAINEAVSFSNKEQNNLEKTILIASKIIKGEKLTGKENQFVKDNNLDLKKLIQESVVEYKYLKEALKNCKSENQKQQVVNNEVNNIEDMAKRGILGEINARIKMMVIEEIKEDEYEKRQSNKEKNLLYYLNPFIYIINGNVAGKMGIAIFIIAIVGFLYIL</sequence>
<name>A0A1G9J209_9FIRM</name>
<gene>
    <name evidence="2" type="ORF">SAMN04515677_101469</name>
</gene>
<evidence type="ECO:0000256" key="1">
    <source>
        <dbReference type="SAM" id="Phobius"/>
    </source>
</evidence>
<protein>
    <submittedName>
        <fullName evidence="2">Uncharacterized protein</fullName>
    </submittedName>
</protein>
<proteinExistence type="predicted"/>
<feature type="transmembrane region" description="Helical" evidence="1">
    <location>
        <begin position="401"/>
        <end position="420"/>
    </location>
</feature>
<dbReference type="Proteomes" id="UP000199068">
    <property type="component" value="Unassembled WGS sequence"/>
</dbReference>